<organism evidence="1">
    <name type="scientific">hydrothermal vent metagenome</name>
    <dbReference type="NCBI Taxonomy" id="652676"/>
    <lineage>
        <taxon>unclassified sequences</taxon>
        <taxon>metagenomes</taxon>
        <taxon>ecological metagenomes</taxon>
    </lineage>
</organism>
<dbReference type="GO" id="GO:0047355">
    <property type="term" value="F:CDP-glycerol glycerophosphotransferase activity"/>
    <property type="evidence" value="ECO:0007669"/>
    <property type="project" value="InterPro"/>
</dbReference>
<dbReference type="AlphaFoldDB" id="A0A3B0W5D9"/>
<dbReference type="Gene3D" id="3.40.50.12580">
    <property type="match status" value="1"/>
</dbReference>
<dbReference type="SUPFAM" id="SSF53756">
    <property type="entry name" value="UDP-Glycosyltransferase/glycogen phosphorylase"/>
    <property type="match status" value="1"/>
</dbReference>
<name>A0A3B0W5D9_9ZZZZ</name>
<sequence length="352" mass="39802">MVFSYYIIKHPYTLWWHIKRRLNKTEGVVLYCANTLDYEIFSPVQKHLKALPVVTKDKKAQTALRKIGVDSTRLPSFPDGVIMCRQAAYRFPAKSIKKIGISHGAYNFKPFASAESHNLLERYFMTSSTDVENARKTGIRSGFAVGYPKLDPAFDGTYDETFISSFHEKIGLDRNKKTILFTATWDKSGLSAISQWAGNLTSLAQQYNVMVTVHPWTSALYQDQIKNAPGVLFIDTFNVIPYIIQADVCIGDASSILGECCALDKPMVTFKMPEGKRTVPHVHEMICDFSLQISDFSELDNAIEKCLSEPEAKHEQRTKANRIMFDELDGQAGKRAADEIINFFPQLKKDES</sequence>
<dbReference type="InterPro" id="IPR007554">
    <property type="entry name" value="Glycerophosphate_synth"/>
</dbReference>
<dbReference type="EMBL" id="UOFE01000013">
    <property type="protein sequence ID" value="VAW51115.1"/>
    <property type="molecule type" value="Genomic_DNA"/>
</dbReference>
<accession>A0A3B0W5D9</accession>
<protein>
    <submittedName>
        <fullName evidence="1">Uncharacterized protein</fullName>
    </submittedName>
</protein>
<gene>
    <name evidence="1" type="ORF">MNBD_GAMMA05-987</name>
</gene>
<reference evidence="1" key="1">
    <citation type="submission" date="2018-06" db="EMBL/GenBank/DDBJ databases">
        <authorList>
            <person name="Zhirakovskaya E."/>
        </authorList>
    </citation>
    <scope>NUCLEOTIDE SEQUENCE</scope>
</reference>
<dbReference type="Pfam" id="PF04464">
    <property type="entry name" value="Glyphos_transf"/>
    <property type="match status" value="1"/>
</dbReference>
<dbReference type="InterPro" id="IPR043148">
    <property type="entry name" value="TagF_C"/>
</dbReference>
<proteinExistence type="predicted"/>
<evidence type="ECO:0000313" key="1">
    <source>
        <dbReference type="EMBL" id="VAW51115.1"/>
    </source>
</evidence>
<dbReference type="GO" id="GO:0016020">
    <property type="term" value="C:membrane"/>
    <property type="evidence" value="ECO:0007669"/>
    <property type="project" value="InterPro"/>
</dbReference>